<proteinExistence type="predicted"/>
<evidence type="ECO:0000313" key="1">
    <source>
        <dbReference type="EMBL" id="KAK9322633.1"/>
    </source>
</evidence>
<name>A0ACC3TN67_9ASCO</name>
<protein>
    <submittedName>
        <fullName evidence="1">Uncharacterized protein</fullName>
    </submittedName>
</protein>
<organism evidence="1 2">
    <name type="scientific">Lipomyces orientalis</name>
    <dbReference type="NCBI Taxonomy" id="1233043"/>
    <lineage>
        <taxon>Eukaryota</taxon>
        <taxon>Fungi</taxon>
        <taxon>Dikarya</taxon>
        <taxon>Ascomycota</taxon>
        <taxon>Saccharomycotina</taxon>
        <taxon>Lipomycetes</taxon>
        <taxon>Lipomycetales</taxon>
        <taxon>Lipomycetaceae</taxon>
        <taxon>Lipomyces</taxon>
    </lineage>
</organism>
<accession>A0ACC3TN67</accession>
<reference evidence="2" key="1">
    <citation type="journal article" date="2024" name="Front. Bioeng. Biotechnol.">
        <title>Genome-scale model development and genomic sequencing of the oleaginous clade Lipomyces.</title>
        <authorList>
            <person name="Czajka J.J."/>
            <person name="Han Y."/>
            <person name="Kim J."/>
            <person name="Mondo S.J."/>
            <person name="Hofstad B.A."/>
            <person name="Robles A."/>
            <person name="Haridas S."/>
            <person name="Riley R."/>
            <person name="LaButti K."/>
            <person name="Pangilinan J."/>
            <person name="Andreopoulos W."/>
            <person name="Lipzen A."/>
            <person name="Yan J."/>
            <person name="Wang M."/>
            <person name="Ng V."/>
            <person name="Grigoriev I.V."/>
            <person name="Spatafora J.W."/>
            <person name="Magnuson J.K."/>
            <person name="Baker S.E."/>
            <person name="Pomraning K.R."/>
        </authorList>
    </citation>
    <scope>NUCLEOTIDE SEQUENCE [LARGE SCALE GENOMIC DNA]</scope>
    <source>
        <strain evidence="2">CBS 10300</strain>
    </source>
</reference>
<comment type="caution">
    <text evidence="1">The sequence shown here is derived from an EMBL/GenBank/DDBJ whole genome shotgun (WGS) entry which is preliminary data.</text>
</comment>
<keyword evidence="2" id="KW-1185">Reference proteome</keyword>
<sequence>MKIAFIHPDLGIGGAERLMVDAAVGLQSLGHTVTVYTSRCDRKHCFEEVRDGTLDVVVKGDMIFPRTIFGRFAILCAILRQLHLTLFLLQYENTTYDAIFVDQLSFCIPLLRIGLDRWNSSPNGESGSAHSRRSVRRKRKARILFYCHFPDKLLATRKSLIKKLYRLPFDAIEAYSTSLADILLVNSRYTQRMFRQEFPSIDRTPKVVYPCVSELEEKNEKVLKLLTDSGNEKLVSVNRFEKKKGIDLAVRAYASLREAPGFAKTTLLIAGGYDRVVQENVECLSELQGLCDKLGIEHTTIWDIENNLTSLCAALSSSSVVFCPSVSSPVRNALISGSRALTYTPTNEHFGIVPLEAMLMNVPVIATSTGGPLETIDDGVTGWLRAPDVGAWSSAFHHVLFEATDAELEMMGKQGRERVLKKFSRTEMAASFERAFLSASEFSSQDDSNAGQQPAIMRTPGLRDGAWIAILGCALYYCKYGLAFTVPSVSEVLVGSCIVLVVYYAFF</sequence>
<dbReference type="EMBL" id="MU970073">
    <property type="protein sequence ID" value="KAK9322633.1"/>
    <property type="molecule type" value="Genomic_DNA"/>
</dbReference>
<evidence type="ECO:0000313" key="2">
    <source>
        <dbReference type="Proteomes" id="UP001489719"/>
    </source>
</evidence>
<dbReference type="Proteomes" id="UP001489719">
    <property type="component" value="Unassembled WGS sequence"/>
</dbReference>
<gene>
    <name evidence="1" type="ORF">V1517DRAFT_290997</name>
</gene>